<comment type="caution">
    <text evidence="2">The sequence shown here is derived from an EMBL/GenBank/DDBJ whole genome shotgun (WGS) entry which is preliminary data.</text>
</comment>
<accession>A0A4Q7KCY9</accession>
<evidence type="ECO:0000313" key="3">
    <source>
        <dbReference type="Proteomes" id="UP000294257"/>
    </source>
</evidence>
<keyword evidence="1" id="KW-0812">Transmembrane</keyword>
<organism evidence="2 3">
    <name type="scientific">Herbihabitans rhizosphaerae</name>
    <dbReference type="NCBI Taxonomy" id="1872711"/>
    <lineage>
        <taxon>Bacteria</taxon>
        <taxon>Bacillati</taxon>
        <taxon>Actinomycetota</taxon>
        <taxon>Actinomycetes</taxon>
        <taxon>Pseudonocardiales</taxon>
        <taxon>Pseudonocardiaceae</taxon>
        <taxon>Herbihabitans</taxon>
    </lineage>
</organism>
<dbReference type="EMBL" id="SGWQ01000018">
    <property type="protein sequence ID" value="RZS29798.1"/>
    <property type="molecule type" value="Genomic_DNA"/>
</dbReference>
<sequence>MAAVLAGAPSVIHAARTGGPAAAVRYGLAATRAAGTLVPPGRPSLTRGLLAHGVISMLAGEILARTLPRRHPVAWGALAGLAMGAINVGLIGRAFPAIRDLPLGPQLADNAAFGAVFAVVVDRR</sequence>
<gene>
    <name evidence="2" type="ORF">EV193_11852</name>
</gene>
<evidence type="ECO:0000313" key="2">
    <source>
        <dbReference type="EMBL" id="RZS29798.1"/>
    </source>
</evidence>
<keyword evidence="1" id="KW-1133">Transmembrane helix</keyword>
<dbReference type="AlphaFoldDB" id="A0A4Q7KCY9"/>
<evidence type="ECO:0000256" key="1">
    <source>
        <dbReference type="SAM" id="Phobius"/>
    </source>
</evidence>
<name>A0A4Q7KCY9_9PSEU</name>
<keyword evidence="3" id="KW-1185">Reference proteome</keyword>
<keyword evidence="1" id="KW-0472">Membrane</keyword>
<feature type="transmembrane region" description="Helical" evidence="1">
    <location>
        <begin position="73"/>
        <end position="91"/>
    </location>
</feature>
<reference evidence="2 3" key="1">
    <citation type="submission" date="2019-02" db="EMBL/GenBank/DDBJ databases">
        <title>Genomic Encyclopedia of Type Strains, Phase IV (KMG-IV): sequencing the most valuable type-strain genomes for metagenomic binning, comparative biology and taxonomic classification.</title>
        <authorList>
            <person name="Goeker M."/>
        </authorList>
    </citation>
    <scope>NUCLEOTIDE SEQUENCE [LARGE SCALE GENOMIC DNA]</scope>
    <source>
        <strain evidence="2 3">DSM 101727</strain>
    </source>
</reference>
<dbReference type="Proteomes" id="UP000294257">
    <property type="component" value="Unassembled WGS sequence"/>
</dbReference>
<protein>
    <submittedName>
        <fullName evidence="2">Uncharacterized protein</fullName>
    </submittedName>
</protein>
<proteinExistence type="predicted"/>